<dbReference type="RefSeq" id="WP_340934043.1">
    <property type="nucleotide sequence ID" value="NZ_CP150496.1"/>
</dbReference>
<keyword evidence="1" id="KW-1133">Transmembrane helix</keyword>
<keyword evidence="1" id="KW-0472">Membrane</keyword>
<proteinExistence type="predicted"/>
<evidence type="ECO:0000313" key="2">
    <source>
        <dbReference type="EMBL" id="WYW56180.1"/>
    </source>
</evidence>
<keyword evidence="3" id="KW-1185">Reference proteome</keyword>
<dbReference type="EMBL" id="CP150496">
    <property type="protein sequence ID" value="WYW56180.1"/>
    <property type="molecule type" value="Genomic_DNA"/>
</dbReference>
<protein>
    <recommendedName>
        <fullName evidence="4">DUF5362 domain-containing protein</fullName>
    </recommendedName>
</protein>
<dbReference type="Proteomes" id="UP001491088">
    <property type="component" value="Chromosome"/>
</dbReference>
<evidence type="ECO:0000256" key="1">
    <source>
        <dbReference type="SAM" id="Phobius"/>
    </source>
</evidence>
<name>A0ABZ2TT52_9FLAO</name>
<accession>A0ABZ2TT52</accession>
<gene>
    <name evidence="2" type="ORF">WG950_02735</name>
</gene>
<sequence>MQNAITELEQLTLTNSARKFLKETASWCKFLSILGFILIGLMIFGSFFIGSMYNNFPAAQPAPVDMGLIITITYIVFALIYILPVYYLYNFSVKMKKALISKDDAVLAKAFEMLKSHYKFIGVLTIIIISIYFLGIIVGILGMTSAF</sequence>
<feature type="transmembrane region" description="Helical" evidence="1">
    <location>
        <begin position="27"/>
        <end position="49"/>
    </location>
</feature>
<evidence type="ECO:0008006" key="4">
    <source>
        <dbReference type="Google" id="ProtNLM"/>
    </source>
</evidence>
<evidence type="ECO:0000313" key="3">
    <source>
        <dbReference type="Proteomes" id="UP001491088"/>
    </source>
</evidence>
<reference evidence="2 3" key="1">
    <citation type="submission" date="2024-03" db="EMBL/GenBank/DDBJ databases">
        <authorList>
            <person name="Cao K."/>
        </authorList>
    </citation>
    <scope>NUCLEOTIDE SEQUENCE [LARGE SCALE GENOMIC DNA]</scope>
    <source>
        <strain evidence="2 3">MCCC 1K00696</strain>
    </source>
</reference>
<organism evidence="2 3">
    <name type="scientific">Polaribacter marinaquae</name>
    <dbReference type="NCBI Taxonomy" id="1642819"/>
    <lineage>
        <taxon>Bacteria</taxon>
        <taxon>Pseudomonadati</taxon>
        <taxon>Bacteroidota</taxon>
        <taxon>Flavobacteriia</taxon>
        <taxon>Flavobacteriales</taxon>
        <taxon>Flavobacteriaceae</taxon>
    </lineage>
</organism>
<feature type="transmembrane region" description="Helical" evidence="1">
    <location>
        <begin position="69"/>
        <end position="89"/>
    </location>
</feature>
<keyword evidence="1" id="KW-0812">Transmembrane</keyword>
<feature type="transmembrane region" description="Helical" evidence="1">
    <location>
        <begin position="120"/>
        <end position="143"/>
    </location>
</feature>